<dbReference type="GeneID" id="9953286"/>
<comment type="similarity">
    <text evidence="3 9">Belongs to the KISH family.</text>
</comment>
<dbReference type="PANTHER" id="PTHR13229">
    <property type="entry name" value="PROTEIN KISH-A"/>
    <property type="match status" value="1"/>
</dbReference>
<dbReference type="InParanoid" id="A0A1S0TFQ3"/>
<dbReference type="RefSeq" id="XP_020300921.1">
    <property type="nucleotide sequence ID" value="XM_020448970.1"/>
</dbReference>
<sequence length="98" mass="11348">MRGITYVHVEWHSIGLSVEGNRKANRFKLSALFNFQSLISVLLLLICTCTYIRTFVPKLIDRNKEGITRVEISSYSAYSHRISQNNMKSIRKTKITKI</sequence>
<keyword evidence="4 9" id="KW-0812">Transmembrane</keyword>
<dbReference type="InterPro" id="IPR009653">
    <property type="entry name" value="Ksh1"/>
</dbReference>
<reference evidence="10" key="1">
    <citation type="submission" date="2012-04" db="EMBL/GenBank/DDBJ databases">
        <title>The Genome Sequence of Loa loa.</title>
        <authorList>
            <consortium name="The Broad Institute Genome Sequencing Platform"/>
            <consortium name="Broad Institute Genome Sequencing Center for Infectious Disease"/>
            <person name="Nutman T.B."/>
            <person name="Fink D.L."/>
            <person name="Russ C."/>
            <person name="Young S."/>
            <person name="Zeng Q."/>
            <person name="Gargeya S."/>
            <person name="Alvarado L."/>
            <person name="Berlin A."/>
            <person name="Chapman S.B."/>
            <person name="Chen Z."/>
            <person name="Freedman E."/>
            <person name="Gellesch M."/>
            <person name="Goldberg J."/>
            <person name="Griggs A."/>
            <person name="Gujja S."/>
            <person name="Heilman E.R."/>
            <person name="Heiman D."/>
            <person name="Howarth C."/>
            <person name="Mehta T."/>
            <person name="Neiman D."/>
            <person name="Pearson M."/>
            <person name="Roberts A."/>
            <person name="Saif S."/>
            <person name="Shea T."/>
            <person name="Shenoy N."/>
            <person name="Sisk P."/>
            <person name="Stolte C."/>
            <person name="Sykes S."/>
            <person name="White J."/>
            <person name="Yandava C."/>
            <person name="Haas B."/>
            <person name="Henn M.R."/>
            <person name="Nusbaum C."/>
            <person name="Birren B."/>
        </authorList>
    </citation>
    <scope>NUCLEOTIDE SEQUENCE [LARGE SCALE GENOMIC DNA]</scope>
</reference>
<dbReference type="Pfam" id="PF06842">
    <property type="entry name" value="DUF1242"/>
    <property type="match status" value="1"/>
</dbReference>
<dbReference type="GO" id="GO:0000139">
    <property type="term" value="C:Golgi membrane"/>
    <property type="evidence" value="ECO:0007669"/>
    <property type="project" value="UniProtKB-SubCell"/>
</dbReference>
<comment type="function">
    <text evidence="1 9">Involved in the early part of the secretory pathway.</text>
</comment>
<keyword evidence="8 9" id="KW-0472">Membrane</keyword>
<feature type="transmembrane region" description="Helical" evidence="9">
    <location>
        <begin position="31"/>
        <end position="52"/>
    </location>
</feature>
<dbReference type="CTD" id="9953286"/>
<comment type="subcellular location">
    <subcellularLocation>
        <location evidence="2">Golgi apparatus membrane</location>
        <topology evidence="2">Single-pass type I membrane protein</topology>
    </subcellularLocation>
</comment>
<evidence type="ECO:0000256" key="8">
    <source>
        <dbReference type="ARBA" id="ARBA00023136"/>
    </source>
</evidence>
<dbReference type="InterPro" id="IPR051523">
    <property type="entry name" value="KISH_domain"/>
</dbReference>
<evidence type="ECO:0000256" key="6">
    <source>
        <dbReference type="ARBA" id="ARBA00022989"/>
    </source>
</evidence>
<evidence type="ECO:0000256" key="9">
    <source>
        <dbReference type="RuleBase" id="RU910717"/>
    </source>
</evidence>
<accession>A0A1S0TFQ3</accession>
<dbReference type="KEGG" id="loa:LOAG_15791"/>
<evidence type="ECO:0000256" key="5">
    <source>
        <dbReference type="ARBA" id="ARBA00022729"/>
    </source>
</evidence>
<evidence type="ECO:0000256" key="3">
    <source>
        <dbReference type="ARBA" id="ARBA00008961"/>
    </source>
</evidence>
<evidence type="ECO:0000256" key="7">
    <source>
        <dbReference type="ARBA" id="ARBA00023034"/>
    </source>
</evidence>
<gene>
    <name evidence="10" type="ORF">LOAG_15791</name>
</gene>
<dbReference type="EMBL" id="JH712137">
    <property type="protein sequence ID" value="EFO12741.2"/>
    <property type="molecule type" value="Genomic_DNA"/>
</dbReference>
<evidence type="ECO:0000256" key="4">
    <source>
        <dbReference type="ARBA" id="ARBA00022692"/>
    </source>
</evidence>
<evidence type="ECO:0000256" key="2">
    <source>
        <dbReference type="ARBA" id="ARBA00004614"/>
    </source>
</evidence>
<dbReference type="AlphaFoldDB" id="A0A1S0TFQ3"/>
<name>A0A1S0TFQ3_LOALO</name>
<dbReference type="OrthoDB" id="10034655at2759"/>
<keyword evidence="7" id="KW-0333">Golgi apparatus</keyword>
<proteinExistence type="inferred from homology"/>
<keyword evidence="5" id="KW-0732">Signal</keyword>
<protein>
    <recommendedName>
        <fullName evidence="9">Protein kish</fullName>
    </recommendedName>
</protein>
<evidence type="ECO:0000313" key="10">
    <source>
        <dbReference type="EMBL" id="EFO12741.2"/>
    </source>
</evidence>
<evidence type="ECO:0000256" key="1">
    <source>
        <dbReference type="ARBA" id="ARBA00002154"/>
    </source>
</evidence>
<organism evidence="10">
    <name type="scientific">Loa loa</name>
    <name type="common">Eye worm</name>
    <name type="synonym">Filaria loa</name>
    <dbReference type="NCBI Taxonomy" id="7209"/>
    <lineage>
        <taxon>Eukaryota</taxon>
        <taxon>Metazoa</taxon>
        <taxon>Ecdysozoa</taxon>
        <taxon>Nematoda</taxon>
        <taxon>Chromadorea</taxon>
        <taxon>Rhabditida</taxon>
        <taxon>Spirurina</taxon>
        <taxon>Spiruromorpha</taxon>
        <taxon>Filarioidea</taxon>
        <taxon>Onchocercidae</taxon>
        <taxon>Loa</taxon>
    </lineage>
</organism>
<keyword evidence="6 9" id="KW-1133">Transmembrane helix</keyword>